<keyword evidence="1" id="KW-0812">Transmembrane</keyword>
<dbReference type="RefSeq" id="WP_229715005.1">
    <property type="nucleotide sequence ID" value="NZ_BMCO01000004.1"/>
</dbReference>
<feature type="transmembrane region" description="Helical" evidence="1">
    <location>
        <begin position="153"/>
        <end position="172"/>
    </location>
</feature>
<evidence type="ECO:0000313" key="2">
    <source>
        <dbReference type="EMBL" id="MBB6424106.1"/>
    </source>
</evidence>
<sequence length="200" mass="22632">MFITDEYERGMYMDKLELNIFENKSALKSISWIQILAIIGTFTMLYLLEGLVIKPTGSALAGREQFGIVGAVFFIIALFFIIIIVHEAIHGLFFKIFNPGGKVKFGFKAGMAYATSPGTVYSRGQFFIIIVMPFVIITGIMLAMMFMLPNPAYKYYIALHTGACAGDFYYLYLIMKHKHLSYAVDTEVGMSLYERKEQTV</sequence>
<keyword evidence="1" id="KW-1133">Transmembrane helix</keyword>
<feature type="transmembrane region" description="Helical" evidence="1">
    <location>
        <begin position="68"/>
        <end position="94"/>
    </location>
</feature>
<feature type="transmembrane region" description="Helical" evidence="1">
    <location>
        <begin position="126"/>
        <end position="147"/>
    </location>
</feature>
<keyword evidence="1" id="KW-0472">Membrane</keyword>
<accession>A0ABR6QR64</accession>
<keyword evidence="3" id="KW-1185">Reference proteome</keyword>
<feature type="transmembrane region" description="Helical" evidence="1">
    <location>
        <begin position="30"/>
        <end position="48"/>
    </location>
</feature>
<evidence type="ECO:0008006" key="4">
    <source>
        <dbReference type="Google" id="ProtNLM"/>
    </source>
</evidence>
<organism evidence="2 3">
    <name type="scientific">Jeotgalicoccus coquinae</name>
    <dbReference type="NCBI Taxonomy" id="709509"/>
    <lineage>
        <taxon>Bacteria</taxon>
        <taxon>Bacillati</taxon>
        <taxon>Bacillota</taxon>
        <taxon>Bacilli</taxon>
        <taxon>Bacillales</taxon>
        <taxon>Staphylococcaceae</taxon>
        <taxon>Jeotgalicoccus</taxon>
    </lineage>
</organism>
<dbReference type="Pfam" id="PF11667">
    <property type="entry name" value="DUF3267"/>
    <property type="match status" value="1"/>
</dbReference>
<dbReference type="Proteomes" id="UP000545588">
    <property type="component" value="Unassembled WGS sequence"/>
</dbReference>
<evidence type="ECO:0000313" key="3">
    <source>
        <dbReference type="Proteomes" id="UP000545588"/>
    </source>
</evidence>
<dbReference type="InterPro" id="IPR021683">
    <property type="entry name" value="DUF3267"/>
</dbReference>
<gene>
    <name evidence="2" type="ORF">HNR41_002092</name>
</gene>
<comment type="caution">
    <text evidence="2">The sequence shown here is derived from an EMBL/GenBank/DDBJ whole genome shotgun (WGS) entry which is preliminary data.</text>
</comment>
<evidence type="ECO:0000256" key="1">
    <source>
        <dbReference type="SAM" id="Phobius"/>
    </source>
</evidence>
<name>A0ABR6QR64_9STAP</name>
<reference evidence="2 3" key="1">
    <citation type="submission" date="2020-08" db="EMBL/GenBank/DDBJ databases">
        <title>Genomic Encyclopedia of Type Strains, Phase IV (KMG-IV): sequencing the most valuable type-strain genomes for metagenomic binning, comparative biology and taxonomic classification.</title>
        <authorList>
            <person name="Goeker M."/>
        </authorList>
    </citation>
    <scope>NUCLEOTIDE SEQUENCE [LARGE SCALE GENOMIC DNA]</scope>
    <source>
        <strain evidence="2 3">DSM 22419</strain>
    </source>
</reference>
<protein>
    <recommendedName>
        <fullName evidence="4">Zincin peptidase</fullName>
    </recommendedName>
</protein>
<proteinExistence type="predicted"/>
<dbReference type="EMBL" id="JACHFF010000004">
    <property type="protein sequence ID" value="MBB6424106.1"/>
    <property type="molecule type" value="Genomic_DNA"/>
</dbReference>